<evidence type="ECO:0000256" key="3">
    <source>
        <dbReference type="ARBA" id="ARBA00022490"/>
    </source>
</evidence>
<dbReference type="InterPro" id="IPR020449">
    <property type="entry name" value="Tscrpt_reg_AraC-type_HTH"/>
</dbReference>
<dbReference type="PROSITE" id="PS50110">
    <property type="entry name" value="RESPONSE_REGULATORY"/>
    <property type="match status" value="1"/>
</dbReference>
<dbReference type="SUPFAM" id="SSF52172">
    <property type="entry name" value="CheY-like"/>
    <property type="match status" value="1"/>
</dbReference>
<dbReference type="GO" id="GO:0005737">
    <property type="term" value="C:cytoplasm"/>
    <property type="evidence" value="ECO:0007669"/>
    <property type="project" value="UniProtKB-SubCell"/>
</dbReference>
<evidence type="ECO:0000256" key="6">
    <source>
        <dbReference type="ARBA" id="ARBA00023015"/>
    </source>
</evidence>
<evidence type="ECO:0000259" key="11">
    <source>
        <dbReference type="PROSITE" id="PS01124"/>
    </source>
</evidence>
<dbReference type="RefSeq" id="WP_095133084.1">
    <property type="nucleotide sequence ID" value="NZ_NIBG01000006.1"/>
</dbReference>
<dbReference type="GO" id="GO:0043565">
    <property type="term" value="F:sequence-specific DNA binding"/>
    <property type="evidence" value="ECO:0007669"/>
    <property type="project" value="InterPro"/>
</dbReference>
<dbReference type="InterPro" id="IPR011006">
    <property type="entry name" value="CheY-like_superfamily"/>
</dbReference>
<dbReference type="PROSITE" id="PS50887">
    <property type="entry name" value="GGDEF"/>
    <property type="match status" value="1"/>
</dbReference>
<evidence type="ECO:0000313" key="14">
    <source>
        <dbReference type="EMBL" id="PAB59661.1"/>
    </source>
</evidence>
<dbReference type="CDD" id="cd17536">
    <property type="entry name" value="REC_YesN-like"/>
    <property type="match status" value="1"/>
</dbReference>
<dbReference type="InterPro" id="IPR009057">
    <property type="entry name" value="Homeodomain-like_sf"/>
</dbReference>
<dbReference type="PANTHER" id="PTHR42713:SF3">
    <property type="entry name" value="TRANSCRIPTIONAL REGULATORY PROTEIN HPTR"/>
    <property type="match status" value="1"/>
</dbReference>
<dbReference type="PRINTS" id="PR00032">
    <property type="entry name" value="HTHARAC"/>
</dbReference>
<evidence type="ECO:0000259" key="12">
    <source>
        <dbReference type="PROSITE" id="PS50110"/>
    </source>
</evidence>
<comment type="caution">
    <text evidence="14">The sequence shown here is derived from an EMBL/GenBank/DDBJ whole genome shotgun (WGS) entry which is preliminary data.</text>
</comment>
<dbReference type="InterPro" id="IPR051552">
    <property type="entry name" value="HptR"/>
</dbReference>
<keyword evidence="3" id="KW-0963">Cytoplasm</keyword>
<dbReference type="Gene3D" id="1.10.10.60">
    <property type="entry name" value="Homeodomain-like"/>
    <property type="match status" value="2"/>
</dbReference>
<dbReference type="InterPro" id="IPR018060">
    <property type="entry name" value="HTH_AraC"/>
</dbReference>
<name>A0A267MJ88_9FIRM</name>
<feature type="domain" description="HTH araC/xylS-type" evidence="11">
    <location>
        <begin position="416"/>
        <end position="514"/>
    </location>
</feature>
<protein>
    <recommendedName>
        <fullName evidence="2">Stage 0 sporulation protein A homolog</fullName>
    </recommendedName>
</protein>
<dbReference type="Pfam" id="PF12833">
    <property type="entry name" value="HTH_18"/>
    <property type="match status" value="1"/>
</dbReference>
<comment type="subcellular location">
    <subcellularLocation>
        <location evidence="1">Cytoplasm</location>
    </subcellularLocation>
</comment>
<keyword evidence="7" id="KW-0238">DNA-binding</keyword>
<evidence type="ECO:0000256" key="10">
    <source>
        <dbReference type="PROSITE-ProRule" id="PRU00169"/>
    </source>
</evidence>
<dbReference type="PROSITE" id="PS01124">
    <property type="entry name" value="HTH_ARAC_FAMILY_2"/>
    <property type="match status" value="1"/>
</dbReference>
<dbReference type="AlphaFoldDB" id="A0A267MJ88"/>
<organism evidence="14 15">
    <name type="scientific">Anaeromicrobium sediminis</name>
    <dbReference type="NCBI Taxonomy" id="1478221"/>
    <lineage>
        <taxon>Bacteria</taxon>
        <taxon>Bacillati</taxon>
        <taxon>Bacillota</taxon>
        <taxon>Clostridia</taxon>
        <taxon>Peptostreptococcales</taxon>
        <taxon>Thermotaleaceae</taxon>
        <taxon>Anaeromicrobium</taxon>
    </lineage>
</organism>
<evidence type="ECO:0000256" key="9">
    <source>
        <dbReference type="ARBA" id="ARBA00024867"/>
    </source>
</evidence>
<keyword evidence="8" id="KW-0804">Transcription</keyword>
<sequence length="514" mass="60910">MEKVLIVDDEYFAREGMKKTIDWKGLGCDLIGEAKDGYEGIQKAKEHMPDLIITDISMPGLNGLDMAKEIKKFNEDCKFIIITGYDDFNYAKESFKINAFDFILKPIDEDELEDSIKKVIEHIREDKYTFTVEREKFIRNLVKGKIKDEFQIDNYRQKYKIHMEKLCTIILETEYLEEFYETNHMEELNEQLEYIKREIFEKFEGIENYFIERNEKIILLVEIDSKDKILDICNRIKEIQKSFYHNFLLNITIGISNRGSLKDTRKLYKESKRALENKIYDGKGSINYYSKVKDVENKKLMPLFHKEEELKMHISSSNKEKIKKIIDKLYKIEFKNNHTAPTFIKSSTIHIVLLNFNLLKENHICPENVFDSKEDFFQLIEQRDTIEELYKISLNISIKTANLIKGGNNICNSNMSKVLKYIKDNYNKDISLSKVAKTVYLSESYLSRKIKEVTGKNFVEYITDLRIKKAMEYLSDENYTIADIAKELGYSDYRYFSKSFKKYTGISPREFRKQ</sequence>
<dbReference type="InterPro" id="IPR000160">
    <property type="entry name" value="GGDEF_dom"/>
</dbReference>
<dbReference type="OrthoDB" id="384217at2"/>
<gene>
    <name evidence="14" type="ORF">CCE28_08830</name>
</gene>
<dbReference type="Gene3D" id="3.40.50.2300">
    <property type="match status" value="1"/>
</dbReference>
<dbReference type="SMART" id="SM00448">
    <property type="entry name" value="REC"/>
    <property type="match status" value="1"/>
</dbReference>
<feature type="modified residue" description="4-aspartylphosphate" evidence="10">
    <location>
        <position position="55"/>
    </location>
</feature>
<evidence type="ECO:0000256" key="2">
    <source>
        <dbReference type="ARBA" id="ARBA00018672"/>
    </source>
</evidence>
<feature type="domain" description="Response regulatory" evidence="12">
    <location>
        <begin position="3"/>
        <end position="120"/>
    </location>
</feature>
<dbReference type="SMART" id="SM00342">
    <property type="entry name" value="HTH_ARAC"/>
    <property type="match status" value="1"/>
</dbReference>
<feature type="domain" description="GGDEF" evidence="13">
    <location>
        <begin position="164"/>
        <end position="291"/>
    </location>
</feature>
<dbReference type="InterPro" id="IPR001789">
    <property type="entry name" value="Sig_transdc_resp-reg_receiver"/>
</dbReference>
<evidence type="ECO:0000256" key="4">
    <source>
        <dbReference type="ARBA" id="ARBA00022553"/>
    </source>
</evidence>
<keyword evidence="15" id="KW-1185">Reference proteome</keyword>
<dbReference type="GO" id="GO:0003700">
    <property type="term" value="F:DNA-binding transcription factor activity"/>
    <property type="evidence" value="ECO:0007669"/>
    <property type="project" value="InterPro"/>
</dbReference>
<evidence type="ECO:0000256" key="5">
    <source>
        <dbReference type="ARBA" id="ARBA00023012"/>
    </source>
</evidence>
<dbReference type="SUPFAM" id="SSF46689">
    <property type="entry name" value="Homeodomain-like"/>
    <property type="match status" value="2"/>
</dbReference>
<comment type="function">
    <text evidence="9">May play the central regulatory role in sporulation. It may be an element of the effector pathway responsible for the activation of sporulation genes in response to nutritional stress. Spo0A may act in concert with spo0H (a sigma factor) to control the expression of some genes that are critical to the sporulation process.</text>
</comment>
<dbReference type="GO" id="GO:0000160">
    <property type="term" value="P:phosphorelay signal transduction system"/>
    <property type="evidence" value="ECO:0007669"/>
    <property type="project" value="UniProtKB-KW"/>
</dbReference>
<dbReference type="Pfam" id="PF00072">
    <property type="entry name" value="Response_reg"/>
    <property type="match status" value="1"/>
</dbReference>
<evidence type="ECO:0000256" key="1">
    <source>
        <dbReference type="ARBA" id="ARBA00004496"/>
    </source>
</evidence>
<dbReference type="PANTHER" id="PTHR42713">
    <property type="entry name" value="HISTIDINE KINASE-RELATED"/>
    <property type="match status" value="1"/>
</dbReference>
<evidence type="ECO:0000256" key="8">
    <source>
        <dbReference type="ARBA" id="ARBA00023163"/>
    </source>
</evidence>
<proteinExistence type="predicted"/>
<dbReference type="EMBL" id="NIBG01000006">
    <property type="protein sequence ID" value="PAB59661.1"/>
    <property type="molecule type" value="Genomic_DNA"/>
</dbReference>
<evidence type="ECO:0000313" key="15">
    <source>
        <dbReference type="Proteomes" id="UP000216024"/>
    </source>
</evidence>
<accession>A0A267MJ88</accession>
<keyword evidence="5" id="KW-0902">Two-component regulatory system</keyword>
<keyword evidence="6" id="KW-0805">Transcription regulation</keyword>
<keyword evidence="4 10" id="KW-0597">Phosphoprotein</keyword>
<reference evidence="14 15" key="1">
    <citation type="submission" date="2017-06" db="EMBL/GenBank/DDBJ databases">
        <title>Draft genome sequence of anaerobic fermentative bacterium Anaeromicrobium sediminis DY2726D isolated from West Pacific Ocean sediments.</title>
        <authorList>
            <person name="Zeng X."/>
        </authorList>
    </citation>
    <scope>NUCLEOTIDE SEQUENCE [LARGE SCALE GENOMIC DNA]</scope>
    <source>
        <strain evidence="14 15">DY2726D</strain>
    </source>
</reference>
<evidence type="ECO:0000256" key="7">
    <source>
        <dbReference type="ARBA" id="ARBA00023125"/>
    </source>
</evidence>
<evidence type="ECO:0000259" key="13">
    <source>
        <dbReference type="PROSITE" id="PS50887"/>
    </source>
</evidence>
<dbReference type="Proteomes" id="UP000216024">
    <property type="component" value="Unassembled WGS sequence"/>
</dbReference>